<comment type="caution">
    <text evidence="1">The sequence shown here is derived from an EMBL/GenBank/DDBJ whole genome shotgun (WGS) entry which is preliminary data.</text>
</comment>
<name>A0ACC2JKH4_9PEZI</name>
<evidence type="ECO:0000313" key="2">
    <source>
        <dbReference type="Proteomes" id="UP001153332"/>
    </source>
</evidence>
<evidence type="ECO:0000313" key="1">
    <source>
        <dbReference type="EMBL" id="KAJ8128014.1"/>
    </source>
</evidence>
<dbReference type="Proteomes" id="UP001153332">
    <property type="component" value="Unassembled WGS sequence"/>
</dbReference>
<accession>A0ACC2JKH4</accession>
<organism evidence="1 2">
    <name type="scientific">Lasiodiplodia mahajangana</name>
    <dbReference type="NCBI Taxonomy" id="1108764"/>
    <lineage>
        <taxon>Eukaryota</taxon>
        <taxon>Fungi</taxon>
        <taxon>Dikarya</taxon>
        <taxon>Ascomycota</taxon>
        <taxon>Pezizomycotina</taxon>
        <taxon>Dothideomycetes</taxon>
        <taxon>Dothideomycetes incertae sedis</taxon>
        <taxon>Botryosphaeriales</taxon>
        <taxon>Botryosphaeriaceae</taxon>
        <taxon>Lasiodiplodia</taxon>
    </lineage>
</organism>
<keyword evidence="2" id="KW-1185">Reference proteome</keyword>
<sequence length="622" mass="67871">MARPVKAAPRPSAAVFSELMAMGVKGKPLPKAHIYSPSGPVRRRNAADDQGSGERIALLESKLECLVSQLQSRETLGDGGGSTSTAVEPSPEQPGASLVTPSPSRLHRNVAIKDVDVNPSTEAPVTSLTKPPDAIAALLHPSPAVAAPIATDSETLDDDQRFATCLDTFTSSMLPFFPFIHFPSSLTVERLRRDRPLLLHAIVCVAWPSSREKRARALELKRTLLEAVFMRSQNDSDQSREAADSSIDALLALLTYVAWGWDHLHSRNNLSYLMMSCMSLVGEMFLDRPAPLGLHTSDIFAPHSETQRDTDEPSSERQRALLGCFVLSSVVSSFFGSMDAMNWTPQMEVALETMSTNQECPSDAVLVLQVRLQILYLEATKLRDGLQEQPSHTQSAPITASVTRDAERLLQQLQNLRKSSSMSSEHNHEASLAHMSYVEMRILDTIRAPSLILSQFGGDALTAEPRSSDESGGGLGQNIPSSDHGDPRYTLRSIPALKTCTSTLLSIPPSRFRAISFIQWGQLADCLVVLSHLDDILVNIPNSAFSRGIIDSPVLLDRIIEKLTLTAEEALEEDNEGIFTLLASRNGGSGSDRNNQASVRPVRPSQGPFQNPQIWIDQLFAA</sequence>
<gene>
    <name evidence="1" type="ORF">O1611_g5623</name>
</gene>
<reference evidence="1" key="1">
    <citation type="submission" date="2022-12" db="EMBL/GenBank/DDBJ databases">
        <title>Genome Sequence of Lasiodiplodia mahajangana.</title>
        <authorList>
            <person name="Buettner E."/>
        </authorList>
    </citation>
    <scope>NUCLEOTIDE SEQUENCE</scope>
    <source>
        <strain evidence="1">VT137</strain>
    </source>
</reference>
<proteinExistence type="predicted"/>
<dbReference type="EMBL" id="JAPUUL010001215">
    <property type="protein sequence ID" value="KAJ8128014.1"/>
    <property type="molecule type" value="Genomic_DNA"/>
</dbReference>
<protein>
    <submittedName>
        <fullName evidence="1">Uncharacterized protein</fullName>
    </submittedName>
</protein>